<gene>
    <name evidence="2" type="ORF">E0485_03520</name>
</gene>
<feature type="transmembrane region" description="Helical" evidence="1">
    <location>
        <begin position="51"/>
        <end position="70"/>
    </location>
</feature>
<protein>
    <submittedName>
        <fullName evidence="2">DUF4871 domain-containing protein</fullName>
    </submittedName>
</protein>
<dbReference type="Gene3D" id="2.60.40.3830">
    <property type="match status" value="2"/>
</dbReference>
<dbReference type="Pfam" id="PF16167">
    <property type="entry name" value="DUF4871"/>
    <property type="match status" value="1"/>
</dbReference>
<sequence length="315" mass="35727">MAIEGQRPKWMEQMAGSPFTKNYFTTDMQEKIVRQINNDKANHRLFARRKLLISLVCSFMILFGGIGLLWKYTNVVDDIVQYANMGMSIGSKARQAQVNVFPDGGMTAGYKTTYLWVFERPLDQLKGSEMSVKAIYQPTGEVLNVVPSKIINESIRRTDNQTGVVTSFGLPYAGKWQLEVSLDGNYFADVEINAPEPDWTTSGSFQWNDMEFNGKENRIGVRGMDFEANNANKYMWYLKGSEDELSANRRVIAIQQNTGRVELIVDSLAYSIMSKENEQIESYIPCLMNLPAPGLWRLTVMTGDQLFDSIVVQVK</sequence>
<dbReference type="EMBL" id="SKFG01000002">
    <property type="protein sequence ID" value="TCZ79944.1"/>
    <property type="molecule type" value="Genomic_DNA"/>
</dbReference>
<dbReference type="Proteomes" id="UP000295418">
    <property type="component" value="Unassembled WGS sequence"/>
</dbReference>
<keyword evidence="1" id="KW-0472">Membrane</keyword>
<accession>A0A4R4EIG8</accession>
<dbReference type="InterPro" id="IPR032366">
    <property type="entry name" value="DUF4871"/>
</dbReference>
<proteinExistence type="predicted"/>
<evidence type="ECO:0000313" key="2">
    <source>
        <dbReference type="EMBL" id="TCZ79944.1"/>
    </source>
</evidence>
<evidence type="ECO:0000313" key="3">
    <source>
        <dbReference type="Proteomes" id="UP000295418"/>
    </source>
</evidence>
<keyword evidence="1" id="KW-1133">Transmembrane helix</keyword>
<keyword evidence="3" id="KW-1185">Reference proteome</keyword>
<evidence type="ECO:0000256" key="1">
    <source>
        <dbReference type="SAM" id="Phobius"/>
    </source>
</evidence>
<keyword evidence="1" id="KW-0812">Transmembrane</keyword>
<dbReference type="AlphaFoldDB" id="A0A4R4EIG8"/>
<dbReference type="OrthoDB" id="2381403at2"/>
<reference evidence="2 3" key="1">
    <citation type="submission" date="2019-03" db="EMBL/GenBank/DDBJ databases">
        <authorList>
            <person name="Kim M.K.M."/>
        </authorList>
    </citation>
    <scope>NUCLEOTIDE SEQUENCE [LARGE SCALE GENOMIC DNA]</scope>
    <source>
        <strain evidence="2 3">18JY21-1</strain>
    </source>
</reference>
<organism evidence="2 3">
    <name type="scientific">Paenibacillus albiflavus</name>
    <dbReference type="NCBI Taxonomy" id="2545760"/>
    <lineage>
        <taxon>Bacteria</taxon>
        <taxon>Bacillati</taxon>
        <taxon>Bacillota</taxon>
        <taxon>Bacilli</taxon>
        <taxon>Bacillales</taxon>
        <taxon>Paenibacillaceae</taxon>
        <taxon>Paenibacillus</taxon>
    </lineage>
</organism>
<dbReference type="RefSeq" id="WP_132416590.1">
    <property type="nucleotide sequence ID" value="NZ_SKFG01000002.1"/>
</dbReference>
<name>A0A4R4EIG8_9BACL</name>
<comment type="caution">
    <text evidence="2">The sequence shown here is derived from an EMBL/GenBank/DDBJ whole genome shotgun (WGS) entry which is preliminary data.</text>
</comment>